<dbReference type="EMBL" id="DWZA01000100">
    <property type="protein sequence ID" value="HJA72213.1"/>
    <property type="molecule type" value="Genomic_DNA"/>
</dbReference>
<dbReference type="InterPro" id="IPR029044">
    <property type="entry name" value="Nucleotide-diphossugar_trans"/>
</dbReference>
<evidence type="ECO:0000313" key="3">
    <source>
        <dbReference type="EMBL" id="HJA72213.1"/>
    </source>
</evidence>
<dbReference type="InterPro" id="IPR025877">
    <property type="entry name" value="MobA-like_NTP_Trfase"/>
</dbReference>
<dbReference type="PANTHER" id="PTHR43777:SF1">
    <property type="entry name" value="MOLYBDENUM COFACTOR CYTIDYLYLTRANSFERASE"/>
    <property type="match status" value="1"/>
</dbReference>
<accession>A0A9D2HKY4</accession>
<reference evidence="3" key="1">
    <citation type="journal article" date="2021" name="PeerJ">
        <title>Extensive microbial diversity within the chicken gut microbiome revealed by metagenomics and culture.</title>
        <authorList>
            <person name="Gilroy R."/>
            <person name="Ravi A."/>
            <person name="Getino M."/>
            <person name="Pursley I."/>
            <person name="Horton D.L."/>
            <person name="Alikhan N.F."/>
            <person name="Baker D."/>
            <person name="Gharbi K."/>
            <person name="Hall N."/>
            <person name="Watson M."/>
            <person name="Adriaenssens E.M."/>
            <person name="Foster-Nyarko E."/>
            <person name="Jarju S."/>
            <person name="Secka A."/>
            <person name="Antonio M."/>
            <person name="Oren A."/>
            <person name="Chaudhuri R.R."/>
            <person name="La Ragione R."/>
            <person name="Hildebrand F."/>
            <person name="Pallen M.J."/>
        </authorList>
    </citation>
    <scope>NUCLEOTIDE SEQUENCE</scope>
    <source>
        <strain evidence="3">CHK178-16964</strain>
    </source>
</reference>
<evidence type="ECO:0000259" key="2">
    <source>
        <dbReference type="Pfam" id="PF12804"/>
    </source>
</evidence>
<dbReference type="InterPro" id="IPR036388">
    <property type="entry name" value="WH-like_DNA-bd_sf"/>
</dbReference>
<dbReference type="GO" id="GO:0003700">
    <property type="term" value="F:DNA-binding transcription factor activity"/>
    <property type="evidence" value="ECO:0007669"/>
    <property type="project" value="InterPro"/>
</dbReference>
<dbReference type="CDD" id="cd04182">
    <property type="entry name" value="GT_2_like_f"/>
    <property type="match status" value="1"/>
</dbReference>
<feature type="domain" description="HTH lysR-type" evidence="1">
    <location>
        <begin position="215"/>
        <end position="277"/>
    </location>
</feature>
<dbReference type="Proteomes" id="UP000823900">
    <property type="component" value="Unassembled WGS sequence"/>
</dbReference>
<dbReference type="Pfam" id="PF00126">
    <property type="entry name" value="HTH_1"/>
    <property type="match status" value="1"/>
</dbReference>
<dbReference type="InterPro" id="IPR036390">
    <property type="entry name" value="WH_DNA-bd_sf"/>
</dbReference>
<dbReference type="Pfam" id="PF12804">
    <property type="entry name" value="NTP_transf_3"/>
    <property type="match status" value="1"/>
</dbReference>
<dbReference type="PANTHER" id="PTHR43777">
    <property type="entry name" value="MOLYBDENUM COFACTOR CYTIDYLYLTRANSFERASE"/>
    <property type="match status" value="1"/>
</dbReference>
<evidence type="ECO:0000259" key="1">
    <source>
        <dbReference type="Pfam" id="PF00126"/>
    </source>
</evidence>
<dbReference type="InterPro" id="IPR000847">
    <property type="entry name" value="LysR_HTH_N"/>
</dbReference>
<name>A0A9D2HKY4_9FIRM</name>
<dbReference type="AlphaFoldDB" id="A0A9D2HKY4"/>
<dbReference type="SUPFAM" id="SSF46785">
    <property type="entry name" value="Winged helix' DNA-binding domain"/>
    <property type="match status" value="1"/>
</dbReference>
<dbReference type="Gene3D" id="1.10.10.10">
    <property type="entry name" value="Winged helix-like DNA-binding domain superfamily/Winged helix DNA-binding domain"/>
    <property type="match status" value="1"/>
</dbReference>
<gene>
    <name evidence="3" type="ORF">IAA07_11680</name>
</gene>
<evidence type="ECO:0000313" key="4">
    <source>
        <dbReference type="Proteomes" id="UP000823900"/>
    </source>
</evidence>
<feature type="domain" description="MobA-like NTP transferase" evidence="2">
    <location>
        <begin position="5"/>
        <end position="161"/>
    </location>
</feature>
<reference evidence="3" key="2">
    <citation type="submission" date="2021-04" db="EMBL/GenBank/DDBJ databases">
        <authorList>
            <person name="Gilroy R."/>
        </authorList>
    </citation>
    <scope>NUCLEOTIDE SEQUENCE</scope>
    <source>
        <strain evidence="3">CHK178-16964</strain>
    </source>
</reference>
<protein>
    <submittedName>
        <fullName evidence="3">NTP transferase domain-containing protein</fullName>
    </submittedName>
</protein>
<proteinExistence type="predicted"/>
<organism evidence="3 4">
    <name type="scientific">Candidatus Lachnoclostridium stercoravium</name>
    <dbReference type="NCBI Taxonomy" id="2838633"/>
    <lineage>
        <taxon>Bacteria</taxon>
        <taxon>Bacillati</taxon>
        <taxon>Bacillota</taxon>
        <taxon>Clostridia</taxon>
        <taxon>Lachnospirales</taxon>
        <taxon>Lachnospiraceae</taxon>
    </lineage>
</organism>
<dbReference type="GO" id="GO:0016779">
    <property type="term" value="F:nucleotidyltransferase activity"/>
    <property type="evidence" value="ECO:0007669"/>
    <property type="project" value="UniProtKB-ARBA"/>
</dbReference>
<sequence>MKTGAVIVAAGKSSRMGDFKPLLKLGNISIVERIIANFQQAEVFPIVLVTGYRAKELEKHVSKLGIICIRNEHYETTEMFDSIKLGLSYIQDKCDKTFFSPVDVPLFTADTLKRLMQSEAAVAKPIYKNSVGHPVLLSCEIIPQLLQDGSDDGMGKALSRLISVTEEIEVNDQGTIKDADTPGDYQELIEYHNRQLFRPNIEISFTKENKIFDNKLAILLHVIEYDGTVKSACEKMGISYSKAWHMLSDFEENLGFELIDRCAGGESGGASRLTPKGKKLLDKYEDYCNQVRHFAEECFNYCIKENF</sequence>
<dbReference type="SUPFAM" id="SSF53448">
    <property type="entry name" value="Nucleotide-diphospho-sugar transferases"/>
    <property type="match status" value="1"/>
</dbReference>
<dbReference type="Gene3D" id="3.90.550.10">
    <property type="entry name" value="Spore Coat Polysaccharide Biosynthesis Protein SpsA, Chain A"/>
    <property type="match status" value="1"/>
</dbReference>
<comment type="caution">
    <text evidence="3">The sequence shown here is derived from an EMBL/GenBank/DDBJ whole genome shotgun (WGS) entry which is preliminary data.</text>
</comment>
<keyword evidence="3" id="KW-0808">Transferase</keyword>